<dbReference type="SUPFAM" id="SSF56784">
    <property type="entry name" value="HAD-like"/>
    <property type="match status" value="1"/>
</dbReference>
<keyword evidence="2" id="KW-1185">Reference proteome</keyword>
<dbReference type="GO" id="GO:0016791">
    <property type="term" value="F:phosphatase activity"/>
    <property type="evidence" value="ECO:0007669"/>
    <property type="project" value="TreeGrafter"/>
</dbReference>
<dbReference type="PANTHER" id="PTHR19288">
    <property type="entry name" value="4-NITROPHENYLPHOSPHATASE-RELATED"/>
    <property type="match status" value="1"/>
</dbReference>
<evidence type="ECO:0000313" key="1">
    <source>
        <dbReference type="EMBL" id="TDW13154.1"/>
    </source>
</evidence>
<dbReference type="EMBL" id="SODD01000047">
    <property type="protein sequence ID" value="TDW13154.1"/>
    <property type="molecule type" value="Genomic_DNA"/>
</dbReference>
<dbReference type="Pfam" id="PF13344">
    <property type="entry name" value="Hydrolase_6"/>
    <property type="match status" value="1"/>
</dbReference>
<dbReference type="SFLD" id="SFLDS00003">
    <property type="entry name" value="Haloacid_Dehalogenase"/>
    <property type="match status" value="1"/>
</dbReference>
<dbReference type="GO" id="GO:0005737">
    <property type="term" value="C:cytoplasm"/>
    <property type="evidence" value="ECO:0007669"/>
    <property type="project" value="TreeGrafter"/>
</dbReference>
<dbReference type="Pfam" id="PF13242">
    <property type="entry name" value="Hydrolase_like"/>
    <property type="match status" value="1"/>
</dbReference>
<protein>
    <submittedName>
        <fullName evidence="1">4-nitrophenyl phosphatase</fullName>
    </submittedName>
</protein>
<gene>
    <name evidence="1" type="ORF">EDD63_14714</name>
</gene>
<dbReference type="AlphaFoldDB" id="A0A4R7ZCG5"/>
<evidence type="ECO:0000313" key="2">
    <source>
        <dbReference type="Proteomes" id="UP000294743"/>
    </source>
</evidence>
<name>A0A4R7ZCG5_9FIRM</name>
<dbReference type="NCBIfam" id="TIGR01460">
    <property type="entry name" value="HAD-SF-IIA"/>
    <property type="match status" value="1"/>
</dbReference>
<dbReference type="RefSeq" id="WP_243833766.1">
    <property type="nucleotide sequence ID" value="NZ_SODD01000047.1"/>
</dbReference>
<dbReference type="PANTHER" id="PTHR19288:SF46">
    <property type="entry name" value="HALOACID DEHALOGENASE-LIKE HYDROLASE DOMAIN-CONTAINING PROTEIN 2"/>
    <property type="match status" value="1"/>
</dbReference>
<dbReference type="InterPro" id="IPR023214">
    <property type="entry name" value="HAD_sf"/>
</dbReference>
<sequence length="253" mass="28138">MKTFLIDLDGTMYHGSIMVEGAQAFLDRIKESGNRYIFLTNNATRTLKQNKEHMEAIGFNGIQEEDFFTSSMAAAMHVAENYKERNAYMVGKDGLREALLTNGFHITDKDVDFVFVGLDKDGTYEMYSHALSFLLNGAKLIGTNSDRRLATSEGYAIGNGSVVALFEYASEQKSEKIGKPYAPILNQALRYFDIQKEDVVMVGDNLETDIALGQNTGIDTILITSGVHSRIDVETFGIKPTYIVDSLDEIQVI</sequence>
<accession>A0A4R7ZCG5</accession>
<dbReference type="Proteomes" id="UP000294743">
    <property type="component" value="Unassembled WGS sequence"/>
</dbReference>
<proteinExistence type="predicted"/>
<reference evidence="1 2" key="1">
    <citation type="submission" date="2019-03" db="EMBL/GenBank/DDBJ databases">
        <title>Genomic Encyclopedia of Type Strains, Phase IV (KMG-IV): sequencing the most valuable type-strain genomes for metagenomic binning, comparative biology and taxonomic classification.</title>
        <authorList>
            <person name="Goeker M."/>
        </authorList>
    </citation>
    <scope>NUCLEOTIDE SEQUENCE [LARGE SCALE GENOMIC DNA]</scope>
    <source>
        <strain evidence="1 2">DSM 28867</strain>
    </source>
</reference>
<dbReference type="InterPro" id="IPR036412">
    <property type="entry name" value="HAD-like_sf"/>
</dbReference>
<organism evidence="1 2">
    <name type="scientific">Breznakia blatticola</name>
    <dbReference type="NCBI Taxonomy" id="1754012"/>
    <lineage>
        <taxon>Bacteria</taxon>
        <taxon>Bacillati</taxon>
        <taxon>Bacillota</taxon>
        <taxon>Erysipelotrichia</taxon>
        <taxon>Erysipelotrichales</taxon>
        <taxon>Erysipelotrichaceae</taxon>
        <taxon>Breznakia</taxon>
    </lineage>
</organism>
<dbReference type="SFLD" id="SFLDG01129">
    <property type="entry name" value="C1.5:_HAD__Beta-PGM__Phosphata"/>
    <property type="match status" value="1"/>
</dbReference>
<dbReference type="InterPro" id="IPR006357">
    <property type="entry name" value="HAD-SF_hydro_IIA"/>
</dbReference>
<dbReference type="Gene3D" id="3.40.50.1000">
    <property type="entry name" value="HAD superfamily/HAD-like"/>
    <property type="match status" value="2"/>
</dbReference>
<comment type="caution">
    <text evidence="1">The sequence shown here is derived from an EMBL/GenBank/DDBJ whole genome shotgun (WGS) entry which is preliminary data.</text>
</comment>